<dbReference type="InterPro" id="IPR027417">
    <property type="entry name" value="P-loop_NTPase"/>
</dbReference>
<keyword evidence="3" id="KW-0175">Coiled coil</keyword>
<dbReference type="InterPro" id="IPR003593">
    <property type="entry name" value="AAA+_ATPase"/>
</dbReference>
<dbReference type="GO" id="GO:0016887">
    <property type="term" value="F:ATP hydrolysis activity"/>
    <property type="evidence" value="ECO:0007669"/>
    <property type="project" value="InterPro"/>
</dbReference>
<name>A0A8E2EM69_9PEZI</name>
<keyword evidence="1" id="KW-0547">Nucleotide-binding</keyword>
<reference evidence="5 6" key="1">
    <citation type="journal article" date="2016" name="Nat. Commun.">
        <title>Ectomycorrhizal ecology is imprinted in the genome of the dominant symbiotic fungus Cenococcum geophilum.</title>
        <authorList>
            <consortium name="DOE Joint Genome Institute"/>
            <person name="Peter M."/>
            <person name="Kohler A."/>
            <person name="Ohm R.A."/>
            <person name="Kuo A."/>
            <person name="Krutzmann J."/>
            <person name="Morin E."/>
            <person name="Arend M."/>
            <person name="Barry K.W."/>
            <person name="Binder M."/>
            <person name="Choi C."/>
            <person name="Clum A."/>
            <person name="Copeland A."/>
            <person name="Grisel N."/>
            <person name="Haridas S."/>
            <person name="Kipfer T."/>
            <person name="LaButti K."/>
            <person name="Lindquist E."/>
            <person name="Lipzen A."/>
            <person name="Maire R."/>
            <person name="Meier B."/>
            <person name="Mihaltcheva S."/>
            <person name="Molinier V."/>
            <person name="Murat C."/>
            <person name="Poggeler S."/>
            <person name="Quandt C.A."/>
            <person name="Sperisen C."/>
            <person name="Tritt A."/>
            <person name="Tisserant E."/>
            <person name="Crous P.W."/>
            <person name="Henrissat B."/>
            <person name="Nehls U."/>
            <person name="Egli S."/>
            <person name="Spatafora J.W."/>
            <person name="Grigoriev I.V."/>
            <person name="Martin F.M."/>
        </authorList>
    </citation>
    <scope>NUCLEOTIDE SEQUENCE [LARGE SCALE GENOMIC DNA]</scope>
    <source>
        <strain evidence="5 6">CBS 459.81</strain>
    </source>
</reference>
<feature type="domain" description="AAA+ ATPase" evidence="4">
    <location>
        <begin position="503"/>
        <end position="638"/>
    </location>
</feature>
<dbReference type="InterPro" id="IPR003960">
    <property type="entry name" value="ATPase_AAA_CS"/>
</dbReference>
<accession>A0A8E2EM69</accession>
<dbReference type="InterPro" id="IPR050168">
    <property type="entry name" value="AAA_ATPase_domain"/>
</dbReference>
<dbReference type="Gene3D" id="3.40.50.300">
    <property type="entry name" value="P-loop containing nucleotide triphosphate hydrolases"/>
    <property type="match status" value="2"/>
</dbReference>
<dbReference type="Proteomes" id="UP000250266">
    <property type="component" value="Unassembled WGS sequence"/>
</dbReference>
<dbReference type="Gene3D" id="1.10.8.60">
    <property type="match status" value="2"/>
</dbReference>
<dbReference type="PROSITE" id="PS00675">
    <property type="entry name" value="SIGMA54_INTERACT_1"/>
    <property type="match status" value="1"/>
</dbReference>
<sequence length="737" mass="81299">MTTTHKFSLRPLGGRSPSALEGGFRVHLSENDLAALGLVTGDVCRLTAPNGASGLGIAWLASRDINASNKCIAKVTATLRETYGIKLEDRVSIDKVDEAWRPADAVSLTPVNPSRLLEGYASIDEFQHWAASALEELDLIVPNCTIEVLRKGGRHHQNSAKIRLLVDSVETLAAGSGPVYFDYCKTQIQVKDVGITEKPESMIQIDDGGVGGLATQIEVINDRLLDLSAQGRLPSDHPLDGPTAMLIHGQEGTGKSLLLSKLAQAPFRKSFLVDRKWLLSHIKEPSKALLEVFDHARASQPSVILMEELDKLLAKAADLCSDLREQLDSLRGERVLVAATARSVFDIDACLRTDMAFGTEIEIFPPNVQQREDIIRKILGNDRISANIQYVTLAERTHGFVGRDLRSLCGKARKHTRSRSMLLGSQQSHIKDVENYDIVTQNDFDAVIDQIQPTVMKEVVLELPKVKWADIGGLDHVRQLLHEVTVRPFKYPDLATKFGSTQSRKGLLLYGPPGCAKTLIAQAVATESNQNFLAVKGSELIKMYVGESERAIRDVFRRARSAKPCIIFFDEIDSIGKSRDKSHDSGLNVVTTLLNEMDGIETLKDVFVIGATNRPDILDSALIRVGRFDAHIHVGLPDVEARKQIWHIHTKTMPLTADVDLQVLAKKTDGHSGADIKGLCAVAVDAAMTEFEKDPTKQPEVKMCHFEQALSMHKPHITEEEAKRYENWRPGISLTNS</sequence>
<dbReference type="SUPFAM" id="SSF52540">
    <property type="entry name" value="P-loop containing nucleoside triphosphate hydrolases"/>
    <property type="match status" value="2"/>
</dbReference>
<dbReference type="FunFam" id="3.40.50.300:FF:002219">
    <property type="entry name" value="Transitional endoplasmic reticulum ATPase"/>
    <property type="match status" value="1"/>
</dbReference>
<keyword evidence="2" id="KW-0067">ATP-binding</keyword>
<dbReference type="SMART" id="SM00382">
    <property type="entry name" value="AAA"/>
    <property type="match status" value="2"/>
</dbReference>
<gene>
    <name evidence="5" type="ORF">K432DRAFT_341512</name>
</gene>
<evidence type="ECO:0000313" key="6">
    <source>
        <dbReference type="Proteomes" id="UP000250266"/>
    </source>
</evidence>
<evidence type="ECO:0000256" key="2">
    <source>
        <dbReference type="ARBA" id="ARBA00022840"/>
    </source>
</evidence>
<dbReference type="EMBL" id="KV744806">
    <property type="protein sequence ID" value="OCK86366.1"/>
    <property type="molecule type" value="Genomic_DNA"/>
</dbReference>
<evidence type="ECO:0000259" key="4">
    <source>
        <dbReference type="SMART" id="SM00382"/>
    </source>
</evidence>
<feature type="domain" description="AAA+ ATPase" evidence="4">
    <location>
        <begin position="241"/>
        <end position="367"/>
    </location>
</feature>
<keyword evidence="6" id="KW-1185">Reference proteome</keyword>
<dbReference type="PROSITE" id="PS00674">
    <property type="entry name" value="AAA"/>
    <property type="match status" value="1"/>
</dbReference>
<evidence type="ECO:0000313" key="5">
    <source>
        <dbReference type="EMBL" id="OCK86366.1"/>
    </source>
</evidence>
<protein>
    <submittedName>
        <fullName evidence="5">AAA-domain-containing protein</fullName>
    </submittedName>
</protein>
<evidence type="ECO:0000256" key="3">
    <source>
        <dbReference type="SAM" id="Coils"/>
    </source>
</evidence>
<dbReference type="Pfam" id="PF17862">
    <property type="entry name" value="AAA_lid_3"/>
    <property type="match status" value="1"/>
</dbReference>
<dbReference type="OrthoDB" id="27435at2759"/>
<dbReference type="Pfam" id="PF00004">
    <property type="entry name" value="AAA"/>
    <property type="match status" value="2"/>
</dbReference>
<feature type="coiled-coil region" evidence="3">
    <location>
        <begin position="306"/>
        <end position="333"/>
    </location>
</feature>
<dbReference type="PANTHER" id="PTHR23077">
    <property type="entry name" value="AAA-FAMILY ATPASE"/>
    <property type="match status" value="1"/>
</dbReference>
<dbReference type="InterPro" id="IPR003959">
    <property type="entry name" value="ATPase_AAA_core"/>
</dbReference>
<dbReference type="GO" id="GO:0005737">
    <property type="term" value="C:cytoplasm"/>
    <property type="evidence" value="ECO:0007669"/>
    <property type="project" value="TreeGrafter"/>
</dbReference>
<dbReference type="AlphaFoldDB" id="A0A8E2EM69"/>
<dbReference type="GO" id="GO:0005524">
    <property type="term" value="F:ATP binding"/>
    <property type="evidence" value="ECO:0007669"/>
    <property type="project" value="UniProtKB-KW"/>
</dbReference>
<dbReference type="PANTHER" id="PTHR23077:SF27">
    <property type="entry name" value="ATPASE FAMILY GENE 2 PROTEIN HOMOLOG A"/>
    <property type="match status" value="1"/>
</dbReference>
<evidence type="ECO:0000256" key="1">
    <source>
        <dbReference type="ARBA" id="ARBA00022741"/>
    </source>
</evidence>
<proteinExistence type="predicted"/>
<dbReference type="InterPro" id="IPR025662">
    <property type="entry name" value="Sigma_54_int_dom_ATP-bd_1"/>
</dbReference>
<dbReference type="InterPro" id="IPR041569">
    <property type="entry name" value="AAA_lid_3"/>
</dbReference>
<organism evidence="5 6">
    <name type="scientific">Lepidopterella palustris CBS 459.81</name>
    <dbReference type="NCBI Taxonomy" id="1314670"/>
    <lineage>
        <taxon>Eukaryota</taxon>
        <taxon>Fungi</taxon>
        <taxon>Dikarya</taxon>
        <taxon>Ascomycota</taxon>
        <taxon>Pezizomycotina</taxon>
        <taxon>Dothideomycetes</taxon>
        <taxon>Pleosporomycetidae</taxon>
        <taxon>Mytilinidiales</taxon>
        <taxon>Argynnaceae</taxon>
        <taxon>Lepidopterella</taxon>
    </lineage>
</organism>